<keyword evidence="2" id="KW-1185">Reference proteome</keyword>
<name>C3KKN5_SINFN</name>
<accession>C3KKN5</accession>
<dbReference type="Proteomes" id="UP000001054">
    <property type="component" value="Plasmid pNGR234b"/>
</dbReference>
<dbReference type="KEGG" id="rhi:NGR_b15200"/>
<organism evidence="1 2">
    <name type="scientific">Sinorhizobium fredii (strain NBRC 101917 / NGR234)</name>
    <dbReference type="NCBI Taxonomy" id="394"/>
    <lineage>
        <taxon>Bacteria</taxon>
        <taxon>Pseudomonadati</taxon>
        <taxon>Pseudomonadota</taxon>
        <taxon>Alphaproteobacteria</taxon>
        <taxon>Hyphomicrobiales</taxon>
        <taxon>Rhizobiaceae</taxon>
        <taxon>Sinorhizobium/Ensifer group</taxon>
        <taxon>Sinorhizobium</taxon>
    </lineage>
</organism>
<reference evidence="1 2" key="2">
    <citation type="journal article" date="2009" name="Appl. Environ. Microbiol.">
        <title>Rhizobium sp. strain NGR234 possesses a remarkable number of secretion systems.</title>
        <authorList>
            <person name="Schmeisser C."/>
            <person name="Liesegang H."/>
            <person name="Krysciak D."/>
            <person name="Bakkou N."/>
            <person name="Le Quere A."/>
            <person name="Wollherr A."/>
            <person name="Heinemeyer I."/>
            <person name="Morgenstern B."/>
            <person name="Pommerening-Roeser A."/>
            <person name="Flores M."/>
            <person name="Palacios R."/>
            <person name="Brenner S."/>
            <person name="Gottschalk G."/>
            <person name="Schmitz R.A."/>
            <person name="Broughton W.J."/>
            <person name="Perret X."/>
            <person name="Strittmatter A.W."/>
            <person name="Streit W.R."/>
        </authorList>
    </citation>
    <scope>NUCLEOTIDE SEQUENCE [LARGE SCALE GENOMIC DNA]</scope>
    <source>
        <strain evidence="2">NBRC 101917 / NGR234</strain>
    </source>
</reference>
<dbReference type="AlphaFoldDB" id="C3KKN5"/>
<evidence type="ECO:0000313" key="1">
    <source>
        <dbReference type="EMBL" id="ACP22971.1"/>
    </source>
</evidence>
<gene>
    <name evidence="1" type="ordered locus">NGR_b15200</name>
</gene>
<reference evidence="2" key="1">
    <citation type="journal article" date="2004" name="J. Bacteriol.">
        <title>An evolutionary hot spot: the pNGR234b replicon of Rhizobium sp. strain NGR234.</title>
        <authorList>
            <person name="Streit W.R."/>
            <person name="Schmitz R.A."/>
            <person name="Perret X."/>
            <person name="Staehelin C."/>
            <person name="Deakin W.J."/>
            <person name="Raasch C."/>
            <person name="Liesegang H."/>
            <person name="Broughton W.J."/>
        </authorList>
    </citation>
    <scope>NUCLEOTIDE SEQUENCE [LARGE SCALE GENOMIC DNA]</scope>
    <source>
        <strain evidence="2">NBRC 101917 / NGR234</strain>
    </source>
</reference>
<protein>
    <submittedName>
        <fullName evidence="1">Uncharacterized protein</fullName>
    </submittedName>
</protein>
<geneLocation type="plasmid" evidence="2">
    <name>sym pNGR234b</name>
</geneLocation>
<sequence>MCMSSSQNRCTLLGDMSLGSSRDFDFTLAVVRNTLEPWTYPREVRHERHGTYRNRIGLFAHLGPCSGHVDELLRHQR</sequence>
<dbReference type="HOGENOM" id="CLU_2635628_0_0_5"/>
<keyword evidence="1" id="KW-0614">Plasmid</keyword>
<dbReference type="EMBL" id="CP000874">
    <property type="protein sequence ID" value="ACP22971.1"/>
    <property type="molecule type" value="Genomic_DNA"/>
</dbReference>
<evidence type="ECO:0000313" key="2">
    <source>
        <dbReference type="Proteomes" id="UP000001054"/>
    </source>
</evidence>
<proteinExistence type="predicted"/>